<comment type="caution">
    <text evidence="1">The sequence shown here is derived from an EMBL/GenBank/DDBJ whole genome shotgun (WGS) entry which is preliminary data.</text>
</comment>
<dbReference type="SFLD" id="SFLDS00003">
    <property type="entry name" value="Haloacid_Dehalogenase"/>
    <property type="match status" value="1"/>
</dbReference>
<dbReference type="InterPro" id="IPR023214">
    <property type="entry name" value="HAD_sf"/>
</dbReference>
<dbReference type="SUPFAM" id="SSF56784">
    <property type="entry name" value="HAD-like"/>
    <property type="match status" value="1"/>
</dbReference>
<dbReference type="RefSeq" id="WP_067588249.1">
    <property type="nucleotide sequence ID" value="NZ_JABMCZ010000005.1"/>
</dbReference>
<dbReference type="SFLD" id="SFLDG01129">
    <property type="entry name" value="C1.5:_HAD__Beta-PGM__Phosphata"/>
    <property type="match status" value="1"/>
</dbReference>
<dbReference type="EMBL" id="LWGR01000007">
    <property type="protein sequence ID" value="KZM72378.1"/>
    <property type="molecule type" value="Genomic_DNA"/>
</dbReference>
<dbReference type="Proteomes" id="UP000076512">
    <property type="component" value="Unassembled WGS sequence"/>
</dbReference>
<keyword evidence="2" id="KW-1185">Reference proteome</keyword>
<dbReference type="PANTHER" id="PTHR46649:SF4">
    <property type="entry name" value="HALOACID DEHALOGENASE-LIKE HYDROLASE (HAD) SUPERFAMILY PROTEIN"/>
    <property type="match status" value="1"/>
</dbReference>
<dbReference type="PANTHER" id="PTHR46649">
    <property type="match status" value="1"/>
</dbReference>
<protein>
    <submittedName>
        <fullName evidence="1">Haloacid dehalogenase</fullName>
    </submittedName>
</protein>
<dbReference type="Pfam" id="PF00702">
    <property type="entry name" value="Hydrolase"/>
    <property type="match status" value="1"/>
</dbReference>
<accession>A0A161XFZ3</accession>
<organism evidence="1 2">
    <name type="scientific">Nocardia terpenica</name>
    <dbReference type="NCBI Taxonomy" id="455432"/>
    <lineage>
        <taxon>Bacteria</taxon>
        <taxon>Bacillati</taxon>
        <taxon>Actinomycetota</taxon>
        <taxon>Actinomycetes</taxon>
        <taxon>Mycobacteriales</taxon>
        <taxon>Nocardiaceae</taxon>
        <taxon>Nocardia</taxon>
    </lineage>
</organism>
<reference evidence="1 2" key="1">
    <citation type="submission" date="2016-04" db="EMBL/GenBank/DDBJ databases">
        <authorList>
            <person name="Evans L.H."/>
            <person name="Alamgir A."/>
            <person name="Owens N."/>
            <person name="Weber N.D."/>
            <person name="Virtaneva K."/>
            <person name="Barbian K."/>
            <person name="Babar A."/>
            <person name="Rosenke K."/>
        </authorList>
    </citation>
    <scope>NUCLEOTIDE SEQUENCE [LARGE SCALE GENOMIC DNA]</scope>
    <source>
        <strain evidence="1 2">IFM 0406</strain>
    </source>
</reference>
<gene>
    <name evidence="1" type="ORF">AWN90_26505</name>
</gene>
<name>A0A161XFZ3_9NOCA</name>
<evidence type="ECO:0000313" key="1">
    <source>
        <dbReference type="EMBL" id="KZM72378.1"/>
    </source>
</evidence>
<dbReference type="AlphaFoldDB" id="A0A161XFZ3"/>
<dbReference type="OrthoDB" id="3362560at2"/>
<evidence type="ECO:0000313" key="2">
    <source>
        <dbReference type="Proteomes" id="UP000076512"/>
    </source>
</evidence>
<dbReference type="InterPro" id="IPR036412">
    <property type="entry name" value="HAD-like_sf"/>
</dbReference>
<dbReference type="Gene3D" id="3.40.50.1000">
    <property type="entry name" value="HAD superfamily/HAD-like"/>
    <property type="match status" value="1"/>
</dbReference>
<dbReference type="STRING" id="455432.AWN90_26505"/>
<proteinExistence type="predicted"/>
<sequence length="228" mass="25122">MTIEAALFDYSGTLFRLEADETWAEDLVAADGRPFDAAESAEILHRMTVPSGEVVRFDERGRYAWERRDLDPLLHREAYLQVLGRSGVGPEQAARLYGRMVDPTSWTPYPDTGLVLKSLHAQGIPVAVVSNIPFDVRPAFAAHGWDRYVAVYALSFEVGAVKPDPRLFEWTVERLGVAASAALMVGDSVENDGAATRVGCRFAWVDPLPTDRRPVGLVSALREHGLTV</sequence>